<name>A0A1H4C8L6_9BURK</name>
<keyword evidence="2" id="KW-1185">Reference proteome</keyword>
<gene>
    <name evidence="1" type="ORF">SAMN05192564_102177</name>
</gene>
<evidence type="ECO:0000313" key="2">
    <source>
        <dbReference type="Proteomes" id="UP000198638"/>
    </source>
</evidence>
<sequence>MDRGGLGSTNAERCNAPAILRAARAFCSGGAYSAKSVLSAVAASLSTVFQVTVSASKM</sequence>
<evidence type="ECO:0000313" key="1">
    <source>
        <dbReference type="EMBL" id="SEA56717.1"/>
    </source>
</evidence>
<reference evidence="2" key="1">
    <citation type="submission" date="2016-10" db="EMBL/GenBank/DDBJ databases">
        <authorList>
            <person name="Varghese N."/>
            <person name="Submissions S."/>
        </authorList>
    </citation>
    <scope>NUCLEOTIDE SEQUENCE [LARGE SCALE GENOMIC DNA]</scope>
    <source>
        <strain evidence="2">LMG 24000</strain>
    </source>
</reference>
<dbReference type="AlphaFoldDB" id="A0A1H4C8L6"/>
<dbReference type="EMBL" id="FNRQ01000002">
    <property type="protein sequence ID" value="SEA56717.1"/>
    <property type="molecule type" value="Genomic_DNA"/>
</dbReference>
<proteinExistence type="predicted"/>
<dbReference type="STRING" id="83784.SAMN05192564_102177"/>
<organism evidence="1 2">
    <name type="scientific">Paraburkholderia sartisoli</name>
    <dbReference type="NCBI Taxonomy" id="83784"/>
    <lineage>
        <taxon>Bacteria</taxon>
        <taxon>Pseudomonadati</taxon>
        <taxon>Pseudomonadota</taxon>
        <taxon>Betaproteobacteria</taxon>
        <taxon>Burkholderiales</taxon>
        <taxon>Burkholderiaceae</taxon>
        <taxon>Paraburkholderia</taxon>
    </lineage>
</organism>
<dbReference type="Proteomes" id="UP000198638">
    <property type="component" value="Unassembled WGS sequence"/>
</dbReference>
<protein>
    <submittedName>
        <fullName evidence="1">Uncharacterized protein</fullName>
    </submittedName>
</protein>
<accession>A0A1H4C8L6</accession>